<dbReference type="EMBL" id="HBIP01015946">
    <property type="protein sequence ID" value="CAE0494225.1"/>
    <property type="molecule type" value="Transcribed_RNA"/>
</dbReference>
<organism evidence="2">
    <name type="scientific">Dunaliella tertiolecta</name>
    <name type="common">Green alga</name>
    <dbReference type="NCBI Taxonomy" id="3047"/>
    <lineage>
        <taxon>Eukaryota</taxon>
        <taxon>Viridiplantae</taxon>
        <taxon>Chlorophyta</taxon>
        <taxon>core chlorophytes</taxon>
        <taxon>Chlorophyceae</taxon>
        <taxon>CS clade</taxon>
        <taxon>Chlamydomonadales</taxon>
        <taxon>Dunaliellaceae</taxon>
        <taxon>Dunaliella</taxon>
    </lineage>
</organism>
<name>A0A7S3QV71_DUNTE</name>
<feature type="compositionally biased region" description="Low complexity" evidence="1">
    <location>
        <begin position="104"/>
        <end position="114"/>
    </location>
</feature>
<evidence type="ECO:0000313" key="2">
    <source>
        <dbReference type="EMBL" id="CAE0494225.1"/>
    </source>
</evidence>
<reference evidence="2" key="1">
    <citation type="submission" date="2021-01" db="EMBL/GenBank/DDBJ databases">
        <authorList>
            <person name="Corre E."/>
            <person name="Pelletier E."/>
            <person name="Niang G."/>
            <person name="Scheremetjew M."/>
            <person name="Finn R."/>
            <person name="Kale V."/>
            <person name="Holt S."/>
            <person name="Cochrane G."/>
            <person name="Meng A."/>
            <person name="Brown T."/>
            <person name="Cohen L."/>
        </authorList>
    </citation>
    <scope>NUCLEOTIDE SEQUENCE</scope>
    <source>
        <strain evidence="2">CCMP1320</strain>
    </source>
</reference>
<feature type="region of interest" description="Disordered" evidence="1">
    <location>
        <begin position="64"/>
        <end position="134"/>
    </location>
</feature>
<proteinExistence type="predicted"/>
<dbReference type="AlphaFoldDB" id="A0A7S3QV71"/>
<gene>
    <name evidence="2" type="ORF">DTER00134_LOCUS9298</name>
</gene>
<accession>A0A7S3QV71</accession>
<evidence type="ECO:0000256" key="1">
    <source>
        <dbReference type="SAM" id="MobiDB-lite"/>
    </source>
</evidence>
<protein>
    <submittedName>
        <fullName evidence="2">Uncharacterized protein</fullName>
    </submittedName>
</protein>
<sequence length="134" mass="14645">MRKSATPALRCSTRILKCQHILAYEEAYNQQSGQQGAYARRGKIQMCAAVSALHTHTHTTQEQCPCHGCAARPAPPRTRSSTHMHPAHSQQQQHTHTHPRTRSITHSTSSSHSSARGHCAPRVLSGGKLVVVGE</sequence>